<keyword evidence="6" id="KW-1185">Reference proteome</keyword>
<dbReference type="EMBL" id="JARPUR010000005">
    <property type="protein sequence ID" value="KAK4875273.1"/>
    <property type="molecule type" value="Genomic_DNA"/>
</dbReference>
<reference evidence="6" key="1">
    <citation type="submission" date="2023-01" db="EMBL/GenBank/DDBJ databases">
        <title>Key to firefly adult light organ development and bioluminescence: homeobox transcription factors regulate luciferase expression and transportation to peroxisome.</title>
        <authorList>
            <person name="Fu X."/>
        </authorList>
    </citation>
    <scope>NUCLEOTIDE SEQUENCE [LARGE SCALE GENOMIC DNA]</scope>
</reference>
<dbReference type="AlphaFoldDB" id="A0AAN7P4H4"/>
<dbReference type="GO" id="GO:0008270">
    <property type="term" value="F:zinc ion binding"/>
    <property type="evidence" value="ECO:0007669"/>
    <property type="project" value="UniProtKB-KW"/>
</dbReference>
<accession>A0AAN7P4H4</accession>
<dbReference type="Proteomes" id="UP001353858">
    <property type="component" value="Unassembled WGS sequence"/>
</dbReference>
<sequence>MVLTYVKNQKGANMLVYNGFIHRKEKVIGKKTIWKCGHYNKGKCTGRVHTMRDEAVKTTSHNHVAVAAKLKAKRACNRIKEMAEQVELTTQAILASASQEVFLGATEQLPSMASLKQTIQYTRQKKEGIPANPINLTKLVIPKEYTRNSNGEPFLLFDSGPNEQRILTFSTERNLTFMENCDHWYADGTFTCTPPLFGQLYTIHGL</sequence>
<evidence type="ECO:0000313" key="6">
    <source>
        <dbReference type="Proteomes" id="UP001353858"/>
    </source>
</evidence>
<dbReference type="Pfam" id="PF04500">
    <property type="entry name" value="FLYWCH"/>
    <property type="match status" value="1"/>
</dbReference>
<keyword evidence="3" id="KW-0862">Zinc</keyword>
<dbReference type="Gene3D" id="2.20.25.240">
    <property type="match status" value="1"/>
</dbReference>
<dbReference type="InterPro" id="IPR007588">
    <property type="entry name" value="Znf_FLYWCH"/>
</dbReference>
<evidence type="ECO:0000256" key="1">
    <source>
        <dbReference type="ARBA" id="ARBA00022723"/>
    </source>
</evidence>
<keyword evidence="1" id="KW-0479">Metal-binding</keyword>
<organism evidence="5 6">
    <name type="scientific">Aquatica leii</name>
    <dbReference type="NCBI Taxonomy" id="1421715"/>
    <lineage>
        <taxon>Eukaryota</taxon>
        <taxon>Metazoa</taxon>
        <taxon>Ecdysozoa</taxon>
        <taxon>Arthropoda</taxon>
        <taxon>Hexapoda</taxon>
        <taxon>Insecta</taxon>
        <taxon>Pterygota</taxon>
        <taxon>Neoptera</taxon>
        <taxon>Endopterygota</taxon>
        <taxon>Coleoptera</taxon>
        <taxon>Polyphaga</taxon>
        <taxon>Elateriformia</taxon>
        <taxon>Elateroidea</taxon>
        <taxon>Lampyridae</taxon>
        <taxon>Luciolinae</taxon>
        <taxon>Aquatica</taxon>
    </lineage>
</organism>
<protein>
    <recommendedName>
        <fullName evidence="4">FLYWCH-type domain-containing protein</fullName>
    </recommendedName>
</protein>
<proteinExistence type="predicted"/>
<evidence type="ECO:0000256" key="3">
    <source>
        <dbReference type="ARBA" id="ARBA00022833"/>
    </source>
</evidence>
<evidence type="ECO:0000313" key="5">
    <source>
        <dbReference type="EMBL" id="KAK4875273.1"/>
    </source>
</evidence>
<evidence type="ECO:0000256" key="2">
    <source>
        <dbReference type="ARBA" id="ARBA00022771"/>
    </source>
</evidence>
<keyword evidence="2" id="KW-0863">Zinc-finger</keyword>
<comment type="caution">
    <text evidence="5">The sequence shown here is derived from an EMBL/GenBank/DDBJ whole genome shotgun (WGS) entry which is preliminary data.</text>
</comment>
<feature type="domain" description="FLYWCH-type" evidence="4">
    <location>
        <begin position="5"/>
        <end position="63"/>
    </location>
</feature>
<name>A0AAN7P4H4_9COLE</name>
<evidence type="ECO:0000259" key="4">
    <source>
        <dbReference type="Pfam" id="PF04500"/>
    </source>
</evidence>
<gene>
    <name evidence="5" type="ORF">RN001_011695</name>
</gene>